<keyword evidence="2" id="KW-0472">Membrane</keyword>
<evidence type="ECO:0000313" key="4">
    <source>
        <dbReference type="Proteomes" id="UP000654123"/>
    </source>
</evidence>
<reference evidence="3" key="1">
    <citation type="journal article" date="2014" name="Int. J. Syst. Evol. Microbiol.">
        <title>Complete genome sequence of Corynebacterium casei LMG S-19264T (=DSM 44701T), isolated from a smear-ripened cheese.</title>
        <authorList>
            <consortium name="US DOE Joint Genome Institute (JGI-PGF)"/>
            <person name="Walter F."/>
            <person name="Albersmeier A."/>
            <person name="Kalinowski J."/>
            <person name="Ruckert C."/>
        </authorList>
    </citation>
    <scope>NUCLEOTIDE SEQUENCE</scope>
    <source>
        <strain evidence="3">JCM 4335</strain>
    </source>
</reference>
<gene>
    <name evidence="3" type="ORF">GCM10010249_18850</name>
</gene>
<proteinExistence type="predicted"/>
<evidence type="ECO:0000313" key="3">
    <source>
        <dbReference type="EMBL" id="GGQ00786.1"/>
    </source>
</evidence>
<keyword evidence="4" id="KW-1185">Reference proteome</keyword>
<dbReference type="AlphaFoldDB" id="A0A918EJX6"/>
<accession>A0A918EJX6</accession>
<keyword evidence="2" id="KW-1133">Transmembrane helix</keyword>
<reference evidence="3" key="2">
    <citation type="submission" date="2020-09" db="EMBL/GenBank/DDBJ databases">
        <authorList>
            <person name="Sun Q."/>
            <person name="Ohkuma M."/>
        </authorList>
    </citation>
    <scope>NUCLEOTIDE SEQUENCE</scope>
    <source>
        <strain evidence="3">JCM 4335</strain>
    </source>
</reference>
<evidence type="ECO:0000256" key="2">
    <source>
        <dbReference type="SAM" id="Phobius"/>
    </source>
</evidence>
<name>A0A918EJX6_9ACTN</name>
<feature type="transmembrane region" description="Helical" evidence="2">
    <location>
        <begin position="87"/>
        <end position="107"/>
    </location>
</feature>
<evidence type="ECO:0000256" key="1">
    <source>
        <dbReference type="SAM" id="MobiDB-lite"/>
    </source>
</evidence>
<organism evidence="3 4">
    <name type="scientific">Streptomyces roseolilacinus</name>
    <dbReference type="NCBI Taxonomy" id="66904"/>
    <lineage>
        <taxon>Bacteria</taxon>
        <taxon>Bacillati</taxon>
        <taxon>Actinomycetota</taxon>
        <taxon>Actinomycetes</taxon>
        <taxon>Kitasatosporales</taxon>
        <taxon>Streptomycetaceae</taxon>
        <taxon>Streptomyces</taxon>
    </lineage>
</organism>
<dbReference type="Proteomes" id="UP000654123">
    <property type="component" value="Unassembled WGS sequence"/>
</dbReference>
<protein>
    <submittedName>
        <fullName evidence="3">Uncharacterized protein</fullName>
    </submittedName>
</protein>
<sequence length="108" mass="11751">MEQFLEAGGFGRVEGERGEVRTGFRMSRHAGDPVTPANAVTREVDRPERSMTHSGHTSVLSGRGRGLKRTPPGVPRLRAVRQHVRRGNVFGGGGVVMSVVPLFSFIWG</sequence>
<dbReference type="EMBL" id="BMSV01000003">
    <property type="protein sequence ID" value="GGQ00786.1"/>
    <property type="molecule type" value="Genomic_DNA"/>
</dbReference>
<feature type="compositionally biased region" description="Basic and acidic residues" evidence="1">
    <location>
        <begin position="42"/>
        <end position="51"/>
    </location>
</feature>
<comment type="caution">
    <text evidence="3">The sequence shown here is derived from an EMBL/GenBank/DDBJ whole genome shotgun (WGS) entry which is preliminary data.</text>
</comment>
<feature type="region of interest" description="Disordered" evidence="1">
    <location>
        <begin position="16"/>
        <end position="76"/>
    </location>
</feature>
<keyword evidence="2" id="KW-0812">Transmembrane</keyword>